<keyword evidence="4" id="KW-0804">Transcription</keyword>
<reference evidence="7 8" key="1">
    <citation type="submission" date="2023-05" db="EMBL/GenBank/DDBJ databases">
        <title>Streptantibioticus silvisoli sp. nov., acidotolerant actinomycetes 1 from pine litter.</title>
        <authorList>
            <person name="Swiecimska M."/>
            <person name="Golinska P."/>
            <person name="Sangal V."/>
            <person name="Wachnowicz B."/>
            <person name="Goodfellow M."/>
        </authorList>
    </citation>
    <scope>NUCLEOTIDE SEQUENCE [LARGE SCALE GENOMIC DNA]</scope>
    <source>
        <strain evidence="7 8">DSM 42109</strain>
    </source>
</reference>
<dbReference type="SUPFAM" id="SSF46785">
    <property type="entry name" value="Winged helix' DNA-binding domain"/>
    <property type="match status" value="1"/>
</dbReference>
<keyword evidence="8" id="KW-1185">Reference proteome</keyword>
<name>A0ABT6ZZE1_9ACTN</name>
<evidence type="ECO:0000256" key="2">
    <source>
        <dbReference type="ARBA" id="ARBA00023015"/>
    </source>
</evidence>
<dbReference type="InterPro" id="IPR005119">
    <property type="entry name" value="LysR_subst-bd"/>
</dbReference>
<dbReference type="SUPFAM" id="SSF53850">
    <property type="entry name" value="Periplasmic binding protein-like II"/>
    <property type="match status" value="1"/>
</dbReference>
<dbReference type="Proteomes" id="UP001214441">
    <property type="component" value="Unassembled WGS sequence"/>
</dbReference>
<dbReference type="PANTHER" id="PTHR30346">
    <property type="entry name" value="TRANSCRIPTIONAL DUAL REGULATOR HCAR-RELATED"/>
    <property type="match status" value="1"/>
</dbReference>
<gene>
    <name evidence="7" type="ORF">NMN56_021195</name>
</gene>
<sequence>MPDLTLIGLRVVYEVFSTGSFTAAAESLGHTQSAVSRQVGAVEAAVGVPLFERSARGTGPTAAGTALARHAADVLAGVDAAVQEVSALRDRMSGRVTVGAFPIAAAVLGSRALAQLASEHPGLEVSFEEASSPALLRRLRGDRLQVAVIGACVGPPHYDMAGLRQETLVEDDLRVAVPRGHRFAARTRIQAEELRGEGWIVERGSTGDPQYGAWPTLSEPHIVHAAREWSTRLGMVAAGLGICLVPGLALASVPDGVRVVTVEDRHWLGRATVVVTKPHRSPQAEAAVAALREQATDVTSTRTNLAKPPAPGTPAGPQPNPANPAP</sequence>
<feature type="compositionally biased region" description="Pro residues" evidence="5">
    <location>
        <begin position="308"/>
        <end position="326"/>
    </location>
</feature>
<evidence type="ECO:0000256" key="4">
    <source>
        <dbReference type="ARBA" id="ARBA00023163"/>
    </source>
</evidence>
<evidence type="ECO:0000256" key="5">
    <source>
        <dbReference type="SAM" id="MobiDB-lite"/>
    </source>
</evidence>
<feature type="domain" description="HTH lysR-type" evidence="6">
    <location>
        <begin position="4"/>
        <end position="61"/>
    </location>
</feature>
<dbReference type="EMBL" id="JANCPR020000020">
    <property type="protein sequence ID" value="MDJ1134436.1"/>
    <property type="molecule type" value="Genomic_DNA"/>
</dbReference>
<dbReference type="InterPro" id="IPR036388">
    <property type="entry name" value="WH-like_DNA-bd_sf"/>
</dbReference>
<evidence type="ECO:0000313" key="7">
    <source>
        <dbReference type="EMBL" id="MDJ1134436.1"/>
    </source>
</evidence>
<proteinExistence type="inferred from homology"/>
<dbReference type="PANTHER" id="PTHR30346:SF29">
    <property type="entry name" value="LYSR SUBSTRATE-BINDING"/>
    <property type="match status" value="1"/>
</dbReference>
<dbReference type="Pfam" id="PF00126">
    <property type="entry name" value="HTH_1"/>
    <property type="match status" value="1"/>
</dbReference>
<dbReference type="Gene3D" id="3.40.190.10">
    <property type="entry name" value="Periplasmic binding protein-like II"/>
    <property type="match status" value="2"/>
</dbReference>
<evidence type="ECO:0000259" key="6">
    <source>
        <dbReference type="PROSITE" id="PS50931"/>
    </source>
</evidence>
<dbReference type="InterPro" id="IPR000847">
    <property type="entry name" value="LysR_HTH_N"/>
</dbReference>
<dbReference type="Gene3D" id="1.10.10.10">
    <property type="entry name" value="Winged helix-like DNA-binding domain superfamily/Winged helix DNA-binding domain"/>
    <property type="match status" value="1"/>
</dbReference>
<feature type="region of interest" description="Disordered" evidence="5">
    <location>
        <begin position="290"/>
        <end position="326"/>
    </location>
</feature>
<dbReference type="RefSeq" id="WP_274041907.1">
    <property type="nucleotide sequence ID" value="NZ_JANCPR020000020.1"/>
</dbReference>
<evidence type="ECO:0000313" key="8">
    <source>
        <dbReference type="Proteomes" id="UP001214441"/>
    </source>
</evidence>
<evidence type="ECO:0000256" key="1">
    <source>
        <dbReference type="ARBA" id="ARBA00009437"/>
    </source>
</evidence>
<protein>
    <submittedName>
        <fullName evidence="7">LysR family transcriptional regulator</fullName>
    </submittedName>
</protein>
<keyword evidence="2" id="KW-0805">Transcription regulation</keyword>
<dbReference type="Pfam" id="PF03466">
    <property type="entry name" value="LysR_substrate"/>
    <property type="match status" value="1"/>
</dbReference>
<evidence type="ECO:0000256" key="3">
    <source>
        <dbReference type="ARBA" id="ARBA00023125"/>
    </source>
</evidence>
<organism evidence="7 8">
    <name type="scientific">Streptomyces iconiensis</name>
    <dbReference type="NCBI Taxonomy" id="1384038"/>
    <lineage>
        <taxon>Bacteria</taxon>
        <taxon>Bacillati</taxon>
        <taxon>Actinomycetota</taxon>
        <taxon>Actinomycetes</taxon>
        <taxon>Kitasatosporales</taxon>
        <taxon>Streptomycetaceae</taxon>
        <taxon>Streptomyces</taxon>
    </lineage>
</organism>
<dbReference type="InterPro" id="IPR036390">
    <property type="entry name" value="WH_DNA-bd_sf"/>
</dbReference>
<keyword evidence="3" id="KW-0238">DNA-binding</keyword>
<dbReference type="PROSITE" id="PS50931">
    <property type="entry name" value="HTH_LYSR"/>
    <property type="match status" value="1"/>
</dbReference>
<comment type="caution">
    <text evidence="7">The sequence shown here is derived from an EMBL/GenBank/DDBJ whole genome shotgun (WGS) entry which is preliminary data.</text>
</comment>
<accession>A0ABT6ZZE1</accession>
<comment type="similarity">
    <text evidence="1">Belongs to the LysR transcriptional regulatory family.</text>
</comment>
<dbReference type="PRINTS" id="PR00039">
    <property type="entry name" value="HTHLYSR"/>
</dbReference>